<dbReference type="OrthoDB" id="7950925at2"/>
<accession>A0A5N3PGW9</accession>
<comment type="caution">
    <text evidence="2">The sequence shown here is derived from an EMBL/GenBank/DDBJ whole genome shotgun (WGS) entry which is preliminary data.</text>
</comment>
<proteinExistence type="predicted"/>
<reference evidence="2 3" key="1">
    <citation type="journal article" date="2019" name="Microorganisms">
        <title>Genome Insights into the Novel Species Microvirga brassicacearum, a Rapeseed Endophyte with Biotechnological Potential.</title>
        <authorList>
            <person name="Jimenez-Gomez A."/>
            <person name="Saati-Santamaria Z."/>
            <person name="Igual J.M."/>
            <person name="Rivas R."/>
            <person name="Mateos P.F."/>
            <person name="Garcia-Fraile P."/>
        </authorList>
    </citation>
    <scope>NUCLEOTIDE SEQUENCE [LARGE SCALE GENOMIC DNA]</scope>
    <source>
        <strain evidence="2 3">CDVBN77</strain>
    </source>
</reference>
<dbReference type="Proteomes" id="UP000325684">
    <property type="component" value="Unassembled WGS sequence"/>
</dbReference>
<gene>
    <name evidence="2" type="ORF">FEZ63_02405</name>
</gene>
<sequence>MITATAPGNLCSFAPTHRTMPSFLPLLLRLEAWLDRRASRNALYSLDERALHDIGLTSADMGGVDRTATWQNCLLGPSGHR</sequence>
<name>A0A5N3PGW9_9HYPH</name>
<evidence type="ECO:0000313" key="3">
    <source>
        <dbReference type="Proteomes" id="UP000325684"/>
    </source>
</evidence>
<keyword evidence="3" id="KW-1185">Reference proteome</keyword>
<dbReference type="Pfam" id="PF06568">
    <property type="entry name" value="YjiS-like"/>
    <property type="match status" value="1"/>
</dbReference>
<dbReference type="AlphaFoldDB" id="A0A5N3PGW9"/>
<organism evidence="2 3">
    <name type="scientific">Microvirga brassicacearum</name>
    <dbReference type="NCBI Taxonomy" id="2580413"/>
    <lineage>
        <taxon>Bacteria</taxon>
        <taxon>Pseudomonadati</taxon>
        <taxon>Pseudomonadota</taxon>
        <taxon>Alphaproteobacteria</taxon>
        <taxon>Hyphomicrobiales</taxon>
        <taxon>Methylobacteriaceae</taxon>
        <taxon>Microvirga</taxon>
    </lineage>
</organism>
<dbReference type="EMBL" id="VCMV01000003">
    <property type="protein sequence ID" value="KAB0268981.1"/>
    <property type="molecule type" value="Genomic_DNA"/>
</dbReference>
<evidence type="ECO:0000313" key="2">
    <source>
        <dbReference type="EMBL" id="KAB0268981.1"/>
    </source>
</evidence>
<dbReference type="InterPro" id="IPR009506">
    <property type="entry name" value="YjiS-like"/>
</dbReference>
<evidence type="ECO:0000259" key="1">
    <source>
        <dbReference type="Pfam" id="PF06568"/>
    </source>
</evidence>
<protein>
    <submittedName>
        <fullName evidence="2">DUF1127 domain-containing protein</fullName>
    </submittedName>
</protein>
<dbReference type="RefSeq" id="WP_150942037.1">
    <property type="nucleotide sequence ID" value="NZ_VCMV01000003.1"/>
</dbReference>
<feature type="domain" description="YjiS-like" evidence="1">
    <location>
        <begin position="27"/>
        <end position="60"/>
    </location>
</feature>